<protein>
    <recommendedName>
        <fullName evidence="1">D-inositol 3-phosphate glycosyltransferase</fullName>
    </recommendedName>
</protein>
<sequence length="737" mass="77718">MGTQTSLDLIRQAASIVEGIRYADDLTVAASRDGGTRAVRLLTQAALDPLDQVTAIAAVHSLGQVFDESADDALVSLLGHGATFLREHAAWALGSRLPRFDAMSGLVSMVVAGGFSGMIAQRTIEQWASAAPEHAALVIEGALLGVVNFEARARLVETIGLVSGRIPERVLRSVAVDTDERDNVRAAAIAALGDREPNEAVLAIVSDLSRGHDGLAGMARLALLDLTATAEPRAPWSRGLTVAQLFLHADIDRELSQVGAGDNGGIATLLVRLGDSLVAHGHSGRGAAHAESAETVARVLTLSRGDFNDALASLPEVGSTLDGHAFAAVPFLGGDVASVDAWPRRIAAQRGIRRILRTACTVDAVHLRMADVGTLAASTVARELDIPVVFTVAPDPHSVIRSLQKSGTLTRANFGTVDEKEHFWFRARLVQRLAADAAHTVLFPRPELGRDMRELVGIDITAHPERHSVIPEGIDLSVIQQSCAEAQWSESREEPTLLEASSARAFEELDALLQSLPEHRRGLPLAISVGRLHRVKGMGTLVSAWAADSRLRERCNLLVVGGNLARPSGDEQGELDIMDAAIPRGEALESGLILAGHRSNDTVARWLAAARYGRPGLAAAGGVYVCASLKEEFGLAILEAMAAGLPVVVPAVGGPATYVENRVTGFLVDTTDGAALAQGVVDALDVASGPSGMDFATRAADMVERLFTIQAMASTLSGVYRDVAAANETLEWELSVS</sequence>
<dbReference type="AlphaFoldDB" id="A0A5C8URX1"/>
<proteinExistence type="predicted"/>
<dbReference type="SUPFAM" id="SSF48371">
    <property type="entry name" value="ARM repeat"/>
    <property type="match status" value="1"/>
</dbReference>
<dbReference type="PANTHER" id="PTHR45947:SF3">
    <property type="entry name" value="SULFOQUINOVOSYL TRANSFERASE SQD2"/>
    <property type="match status" value="1"/>
</dbReference>
<gene>
    <name evidence="2" type="ORF">FVP33_09035</name>
</gene>
<dbReference type="Gene3D" id="3.40.50.2000">
    <property type="entry name" value="Glycogen Phosphorylase B"/>
    <property type="match status" value="2"/>
</dbReference>
<dbReference type="EMBL" id="VRMG01000006">
    <property type="protein sequence ID" value="TXN30652.1"/>
    <property type="molecule type" value="Genomic_DNA"/>
</dbReference>
<dbReference type="Proteomes" id="UP000321379">
    <property type="component" value="Unassembled WGS sequence"/>
</dbReference>
<accession>A0A5C8URX1</accession>
<name>A0A5C8URX1_9MICO</name>
<evidence type="ECO:0000313" key="3">
    <source>
        <dbReference type="Proteomes" id="UP000321379"/>
    </source>
</evidence>
<dbReference type="PANTHER" id="PTHR45947">
    <property type="entry name" value="SULFOQUINOVOSYL TRANSFERASE SQD2"/>
    <property type="match status" value="1"/>
</dbReference>
<reference evidence="2 3" key="1">
    <citation type="submission" date="2019-08" db="EMBL/GenBank/DDBJ databases">
        <title>Bacterial whole genome sequence for Glaciihabitans sp. CHu50b-6-2.</title>
        <authorList>
            <person name="Jin L."/>
        </authorList>
    </citation>
    <scope>NUCLEOTIDE SEQUENCE [LARGE SCALE GENOMIC DNA]</scope>
    <source>
        <strain evidence="2 3">CHu50b-6-2</strain>
    </source>
</reference>
<comment type="caution">
    <text evidence="2">The sequence shown here is derived from an EMBL/GenBank/DDBJ whole genome shotgun (WGS) entry which is preliminary data.</text>
</comment>
<dbReference type="SUPFAM" id="SSF53756">
    <property type="entry name" value="UDP-Glycosyltransferase/glycogen phosphorylase"/>
    <property type="match status" value="1"/>
</dbReference>
<evidence type="ECO:0000256" key="1">
    <source>
        <dbReference type="ARBA" id="ARBA00021292"/>
    </source>
</evidence>
<dbReference type="InterPro" id="IPR011989">
    <property type="entry name" value="ARM-like"/>
</dbReference>
<dbReference type="InterPro" id="IPR050194">
    <property type="entry name" value="Glycosyltransferase_grp1"/>
</dbReference>
<keyword evidence="2" id="KW-0808">Transferase</keyword>
<dbReference type="InterPro" id="IPR016024">
    <property type="entry name" value="ARM-type_fold"/>
</dbReference>
<dbReference type="Pfam" id="PF13692">
    <property type="entry name" value="Glyco_trans_1_4"/>
    <property type="match status" value="1"/>
</dbReference>
<dbReference type="RefSeq" id="WP_147783334.1">
    <property type="nucleotide sequence ID" value="NZ_VRMG01000006.1"/>
</dbReference>
<dbReference type="Gene3D" id="1.25.10.10">
    <property type="entry name" value="Leucine-rich Repeat Variant"/>
    <property type="match status" value="1"/>
</dbReference>
<dbReference type="GO" id="GO:0016757">
    <property type="term" value="F:glycosyltransferase activity"/>
    <property type="evidence" value="ECO:0007669"/>
    <property type="project" value="TreeGrafter"/>
</dbReference>
<evidence type="ECO:0000313" key="2">
    <source>
        <dbReference type="EMBL" id="TXN30652.1"/>
    </source>
</evidence>
<organism evidence="2 3">
    <name type="scientific">Lacisediminihabitans profunda</name>
    <dbReference type="NCBI Taxonomy" id="2594790"/>
    <lineage>
        <taxon>Bacteria</taxon>
        <taxon>Bacillati</taxon>
        <taxon>Actinomycetota</taxon>
        <taxon>Actinomycetes</taxon>
        <taxon>Micrococcales</taxon>
        <taxon>Microbacteriaceae</taxon>
        <taxon>Lacisediminihabitans</taxon>
    </lineage>
</organism>
<keyword evidence="3" id="KW-1185">Reference proteome</keyword>